<evidence type="ECO:0000256" key="1">
    <source>
        <dbReference type="SAM" id="Phobius"/>
    </source>
</evidence>
<reference evidence="2 3" key="1">
    <citation type="journal article" date="2022" name="Res Sq">
        <title>Evolution of multicellular longitudinally dividing oral cavity symbionts (Neisseriaceae).</title>
        <authorList>
            <person name="Nyongesa S."/>
            <person name="Weber P."/>
            <person name="Bernet E."/>
            <person name="Pullido F."/>
            <person name="Nieckarz M."/>
            <person name="Delaby M."/>
            <person name="Nieves C."/>
            <person name="Viehboeck T."/>
            <person name="Krause N."/>
            <person name="Rivera-Millot A."/>
            <person name="Nakamura A."/>
            <person name="Vischer N."/>
            <person name="VanNieuwenhze M."/>
            <person name="Brun Y."/>
            <person name="Cava F."/>
            <person name="Bulgheresi S."/>
            <person name="Veyrier F."/>
        </authorList>
    </citation>
    <scope>NUCLEOTIDE SEQUENCE [LARGE SCALE GENOMIC DNA]</scope>
    <source>
        <strain evidence="2 3">SN4</strain>
    </source>
</reference>
<dbReference type="Proteomes" id="UP000832011">
    <property type="component" value="Chromosome"/>
</dbReference>
<keyword evidence="1" id="KW-0812">Transmembrane</keyword>
<feature type="transmembrane region" description="Helical" evidence="1">
    <location>
        <begin position="337"/>
        <end position="355"/>
    </location>
</feature>
<organism evidence="2 3">
    <name type="scientific">Vitreoscilla massiliensis</name>
    <dbReference type="NCBI Taxonomy" id="1689272"/>
    <lineage>
        <taxon>Bacteria</taxon>
        <taxon>Pseudomonadati</taxon>
        <taxon>Pseudomonadota</taxon>
        <taxon>Betaproteobacteria</taxon>
        <taxon>Neisseriales</taxon>
        <taxon>Neisseriaceae</taxon>
        <taxon>Vitreoscilla</taxon>
    </lineage>
</organism>
<dbReference type="Gene3D" id="3.30.70.1430">
    <property type="entry name" value="Multidrug efflux transporter AcrB pore domain"/>
    <property type="match status" value="2"/>
</dbReference>
<evidence type="ECO:0000313" key="2">
    <source>
        <dbReference type="EMBL" id="UOO88152.1"/>
    </source>
</evidence>
<dbReference type="PRINTS" id="PR00702">
    <property type="entry name" value="ACRIFLAVINRP"/>
</dbReference>
<name>A0ABY4E408_9NEIS</name>
<feature type="transmembrane region" description="Helical" evidence="1">
    <location>
        <begin position="958"/>
        <end position="979"/>
    </location>
</feature>
<dbReference type="EMBL" id="CP091511">
    <property type="protein sequence ID" value="UOO88152.1"/>
    <property type="molecule type" value="Genomic_DNA"/>
</dbReference>
<protein>
    <submittedName>
        <fullName evidence="2">Efflux RND transporter permease subunit</fullName>
    </submittedName>
</protein>
<feature type="transmembrane region" description="Helical" evidence="1">
    <location>
        <begin position="462"/>
        <end position="480"/>
    </location>
</feature>
<dbReference type="Pfam" id="PF00873">
    <property type="entry name" value="ACR_tran"/>
    <property type="match status" value="1"/>
</dbReference>
<feature type="transmembrane region" description="Helical" evidence="1">
    <location>
        <begin position="430"/>
        <end position="450"/>
    </location>
</feature>
<dbReference type="PANTHER" id="PTHR32063:SF0">
    <property type="entry name" value="SWARMING MOTILITY PROTEIN SWRC"/>
    <property type="match status" value="1"/>
</dbReference>
<dbReference type="Gene3D" id="3.30.70.1440">
    <property type="entry name" value="Multidrug efflux transporter AcrB pore domain"/>
    <property type="match status" value="1"/>
</dbReference>
<dbReference type="SUPFAM" id="SSF82866">
    <property type="entry name" value="Multidrug efflux transporter AcrB transmembrane domain"/>
    <property type="match status" value="2"/>
</dbReference>
<evidence type="ECO:0000313" key="3">
    <source>
        <dbReference type="Proteomes" id="UP000832011"/>
    </source>
</evidence>
<dbReference type="InterPro" id="IPR001036">
    <property type="entry name" value="Acrflvin-R"/>
</dbReference>
<gene>
    <name evidence="2" type="ORF">LVJ82_11715</name>
</gene>
<feature type="transmembrane region" description="Helical" evidence="1">
    <location>
        <begin position="991"/>
        <end position="1017"/>
    </location>
</feature>
<dbReference type="Gene3D" id="1.20.1640.10">
    <property type="entry name" value="Multidrug efflux transporter AcrB transmembrane domain"/>
    <property type="match status" value="2"/>
</dbReference>
<dbReference type="Gene3D" id="3.30.70.1320">
    <property type="entry name" value="Multidrug efflux transporter AcrB pore domain like"/>
    <property type="match status" value="1"/>
</dbReference>
<dbReference type="RefSeq" id="WP_058356412.1">
    <property type="nucleotide sequence ID" value="NZ_CABKVG010000009.1"/>
</dbReference>
<accession>A0ABY4E408</accession>
<feature type="transmembrane region" description="Helical" evidence="1">
    <location>
        <begin position="913"/>
        <end position="937"/>
    </location>
</feature>
<feature type="transmembrane region" description="Helical" evidence="1">
    <location>
        <begin position="860"/>
        <end position="878"/>
    </location>
</feature>
<feature type="transmembrane region" description="Helical" evidence="1">
    <location>
        <begin position="375"/>
        <end position="399"/>
    </location>
</feature>
<feature type="transmembrane region" description="Helical" evidence="1">
    <location>
        <begin position="885"/>
        <end position="907"/>
    </location>
</feature>
<sequence>MWLTRLSVNNPYFAAVLVLATVVLGIFSIFKLPVEAFPDVRFPVAMVSTTYEGASPEVVESDVSKPIEEALNTINGIKNIRSYSFEGSSVVIAEFELDVDTAKSVQDVRDKVGAVGGSFDRDIDTPVVSEFNPMDESMLSVALGTDQVSLRELTDWTDNTLKKRLQTVMGVGEVEIVGGTERQITVAVKPEQLRSLNVNIADVNAAIAAANRDYPSGTVRQQGNEIAIRVTGKIKKPESFANIVVANRDGSLIRVRDVAEVSDGIAEATSIATLNGKPAVSLNIRATRGANVVEVADGVKAMLDEEIKRGPPDLKVVYTYDQSDDIRNSVNEVRDTLIEGVLLTVLIVFLFLGTWRSTVITGLTLPVSLIGAMWAISLMGFTINLMTLMALSLAIGLLIDDAIVVRENIVRHVQLGKSHYQAALDGTQEIGLAVLATTFCIVAVFLPIGYMDGIIGKFFHQFGLTVAAAVVISTVVSLSLDPMLSSIWHDPKHGKRGFIGRAVDRFDRWIDDVAERYTGWVRWCLHHPIKVLAVVTVMMLASFALVGSGMVGGEFMPQQDRGKIKVAFKTATGSTLEYTTQKTTEVRNAIGHFPEVKSVAADIGAAGFGNGKTNSSLSIDVGDKNQRERDVHQLMRDMRVELDKIAGIEITSIEAMGQAGPGGKVVNVGLRGSNSEDLTAAAKQVEAALAKIPGVTDIENSESDADPSLDVLIDRDAAAALGINLATLGDTLKTLYAGSKASSWEAPDGNSYDVQLRIPQGTRSADLLKQTTIPTTGSDGQVHMVSLDTIATIKPGVSPRQINRINLQREISLTANIGAGYNNSEVFSQIDAFKSELQLPSSVTLVQEGASRDMQESGMYALQALALGIIFIYLILVAQFRSFTLPITIMMSLPLIFIGVFVALWLTSNTLNMFSIIGIVMLMGLSAKNGILLVDFINHARLNVGMDRLEAIVEAGKVRLRPIVMTSLAMIFGMLPLALGNGEGSETRQAMAYAIIGGLITSTVLTLIVVPIVYVYLDNTRSWIHKTIRRFNHHDGGNHPSASA</sequence>
<dbReference type="SUPFAM" id="SSF82714">
    <property type="entry name" value="Multidrug efflux transporter AcrB TolC docking domain, DN and DC subdomains"/>
    <property type="match status" value="2"/>
</dbReference>
<keyword evidence="3" id="KW-1185">Reference proteome</keyword>
<dbReference type="SUPFAM" id="SSF82693">
    <property type="entry name" value="Multidrug efflux transporter AcrB pore domain, PN1, PN2, PC1 and PC2 subdomains"/>
    <property type="match status" value="3"/>
</dbReference>
<keyword evidence="1" id="KW-0472">Membrane</keyword>
<feature type="transmembrane region" description="Helical" evidence="1">
    <location>
        <begin position="12"/>
        <end position="32"/>
    </location>
</feature>
<dbReference type="InterPro" id="IPR027463">
    <property type="entry name" value="AcrB_DN_DC_subdom"/>
</dbReference>
<proteinExistence type="predicted"/>
<dbReference type="PANTHER" id="PTHR32063">
    <property type="match status" value="1"/>
</dbReference>
<keyword evidence="1" id="KW-1133">Transmembrane helix</keyword>
<feature type="transmembrane region" description="Helical" evidence="1">
    <location>
        <begin position="531"/>
        <end position="551"/>
    </location>
</feature>
<dbReference type="Gene3D" id="3.30.2090.10">
    <property type="entry name" value="Multidrug efflux transporter AcrB TolC docking domain, DN and DC subdomains"/>
    <property type="match status" value="2"/>
</dbReference>